<dbReference type="EMBL" id="FOVR01000003">
    <property type="protein sequence ID" value="SFO11546.1"/>
    <property type="molecule type" value="Genomic_DNA"/>
</dbReference>
<evidence type="ECO:0000313" key="3">
    <source>
        <dbReference type="EMBL" id="SFO11546.1"/>
    </source>
</evidence>
<dbReference type="SUPFAM" id="SSF55008">
    <property type="entry name" value="HMA, heavy metal-associated domain"/>
    <property type="match status" value="1"/>
</dbReference>
<dbReference type="InterPro" id="IPR017969">
    <property type="entry name" value="Heavy-metal-associated_CS"/>
</dbReference>
<keyword evidence="1" id="KW-0479">Metal-binding</keyword>
<dbReference type="Proteomes" id="UP000199236">
    <property type="component" value="Unassembled WGS sequence"/>
</dbReference>
<dbReference type="InterPro" id="IPR036163">
    <property type="entry name" value="HMA_dom_sf"/>
</dbReference>
<reference evidence="3 4" key="1">
    <citation type="submission" date="2016-10" db="EMBL/GenBank/DDBJ databases">
        <authorList>
            <person name="de Groot N.N."/>
        </authorList>
    </citation>
    <scope>NUCLEOTIDE SEQUENCE [LARGE SCALE GENOMIC DNA]</scope>
    <source>
        <strain evidence="3 4">CGMCC 1.9157</strain>
    </source>
</reference>
<dbReference type="PROSITE" id="PS50846">
    <property type="entry name" value="HMA_2"/>
    <property type="match status" value="1"/>
</dbReference>
<feature type="domain" description="HMA" evidence="2">
    <location>
        <begin position="1"/>
        <end position="63"/>
    </location>
</feature>
<dbReference type="OrthoDB" id="9801832at2"/>
<name>A0A1I5EJM8_9HYPH</name>
<evidence type="ECO:0000256" key="1">
    <source>
        <dbReference type="ARBA" id="ARBA00022723"/>
    </source>
</evidence>
<dbReference type="Pfam" id="PF00403">
    <property type="entry name" value="HMA"/>
    <property type="match status" value="1"/>
</dbReference>
<evidence type="ECO:0000259" key="2">
    <source>
        <dbReference type="PROSITE" id="PS50846"/>
    </source>
</evidence>
<gene>
    <name evidence="3" type="ORF">SAMN04488056_103208</name>
</gene>
<dbReference type="PROSITE" id="PS01047">
    <property type="entry name" value="HMA_1"/>
    <property type="match status" value="1"/>
</dbReference>
<sequence>MIKLNVQEMACGGCVKSVTEAVKGVDASAEVDASLETGEVKVESGANPEAIRTAIEEAGFPAALA</sequence>
<dbReference type="Gene3D" id="3.30.70.100">
    <property type="match status" value="1"/>
</dbReference>
<dbReference type="RefSeq" id="WP_090070812.1">
    <property type="nucleotide sequence ID" value="NZ_FOVR01000003.1"/>
</dbReference>
<dbReference type="STRING" id="655353.SAMN04488056_103208"/>
<dbReference type="GO" id="GO:0046872">
    <property type="term" value="F:metal ion binding"/>
    <property type="evidence" value="ECO:0007669"/>
    <property type="project" value="UniProtKB-KW"/>
</dbReference>
<accession>A0A1I5EJM8</accession>
<organism evidence="3 4">
    <name type="scientific">Cohaesibacter marisflavi</name>
    <dbReference type="NCBI Taxonomy" id="655353"/>
    <lineage>
        <taxon>Bacteria</taxon>
        <taxon>Pseudomonadati</taxon>
        <taxon>Pseudomonadota</taxon>
        <taxon>Alphaproteobacteria</taxon>
        <taxon>Hyphomicrobiales</taxon>
        <taxon>Cohaesibacteraceae</taxon>
    </lineage>
</organism>
<evidence type="ECO:0000313" key="4">
    <source>
        <dbReference type="Proteomes" id="UP000199236"/>
    </source>
</evidence>
<dbReference type="InterPro" id="IPR006121">
    <property type="entry name" value="HMA_dom"/>
</dbReference>
<protein>
    <submittedName>
        <fullName evidence="3">Copper chaperone</fullName>
    </submittedName>
</protein>
<proteinExistence type="predicted"/>
<dbReference type="CDD" id="cd00371">
    <property type="entry name" value="HMA"/>
    <property type="match status" value="1"/>
</dbReference>
<dbReference type="AlphaFoldDB" id="A0A1I5EJM8"/>
<keyword evidence="4" id="KW-1185">Reference proteome</keyword>